<proteinExistence type="predicted"/>
<dbReference type="PANTHER" id="PTHR24012">
    <property type="entry name" value="RNA BINDING PROTEIN"/>
    <property type="match status" value="1"/>
</dbReference>
<dbReference type="EMBL" id="JAOYFB010000002">
    <property type="protein sequence ID" value="KAK4007871.1"/>
    <property type="molecule type" value="Genomic_DNA"/>
</dbReference>
<evidence type="ECO:0000259" key="4">
    <source>
        <dbReference type="PROSITE" id="PS50102"/>
    </source>
</evidence>
<organism evidence="5 6">
    <name type="scientific">Daphnia magna</name>
    <dbReference type="NCBI Taxonomy" id="35525"/>
    <lineage>
        <taxon>Eukaryota</taxon>
        <taxon>Metazoa</taxon>
        <taxon>Ecdysozoa</taxon>
        <taxon>Arthropoda</taxon>
        <taxon>Crustacea</taxon>
        <taxon>Branchiopoda</taxon>
        <taxon>Diplostraca</taxon>
        <taxon>Cladocera</taxon>
        <taxon>Anomopoda</taxon>
        <taxon>Daphniidae</taxon>
        <taxon>Daphnia</taxon>
    </lineage>
</organism>
<dbReference type="InterPro" id="IPR012677">
    <property type="entry name" value="Nucleotide-bd_a/b_plait_sf"/>
</dbReference>
<accession>A0ABQ9Z4Q8</accession>
<sequence length="114" mass="13062">MSQFARARLDWNQFSYRCTLLLVVVLYITFPVSLASQFVGRLLNVDVRFCAFVSEDRKLFVGMLSKQQTDEDVRQLFLPYGTIEECTILRGPDGQSKVESSAAECNQELKEVKE</sequence>
<dbReference type="Proteomes" id="UP001234178">
    <property type="component" value="Unassembled WGS sequence"/>
</dbReference>
<gene>
    <name evidence="5" type="ORF">OUZ56_013020</name>
</gene>
<protein>
    <recommendedName>
        <fullName evidence="4">RRM domain-containing protein</fullName>
    </recommendedName>
</protein>
<keyword evidence="6" id="KW-1185">Reference proteome</keyword>
<dbReference type="InterPro" id="IPR000504">
    <property type="entry name" value="RRM_dom"/>
</dbReference>
<evidence type="ECO:0000256" key="2">
    <source>
        <dbReference type="ARBA" id="ARBA00022884"/>
    </source>
</evidence>
<dbReference type="SUPFAM" id="SSF54928">
    <property type="entry name" value="RNA-binding domain, RBD"/>
    <property type="match status" value="1"/>
</dbReference>
<evidence type="ECO:0000313" key="5">
    <source>
        <dbReference type="EMBL" id="KAK4007871.1"/>
    </source>
</evidence>
<reference evidence="5 6" key="1">
    <citation type="journal article" date="2023" name="Nucleic Acids Res.">
        <title>The hologenome of Daphnia magna reveals possible DNA methylation and microbiome-mediated evolution of the host genome.</title>
        <authorList>
            <person name="Chaturvedi A."/>
            <person name="Li X."/>
            <person name="Dhandapani V."/>
            <person name="Marshall H."/>
            <person name="Kissane S."/>
            <person name="Cuenca-Cambronero M."/>
            <person name="Asole G."/>
            <person name="Calvet F."/>
            <person name="Ruiz-Romero M."/>
            <person name="Marangio P."/>
            <person name="Guigo R."/>
            <person name="Rago D."/>
            <person name="Mirbahai L."/>
            <person name="Eastwood N."/>
            <person name="Colbourne J.K."/>
            <person name="Zhou J."/>
            <person name="Mallon E."/>
            <person name="Orsini L."/>
        </authorList>
    </citation>
    <scope>NUCLEOTIDE SEQUENCE [LARGE SCALE GENOMIC DNA]</scope>
    <source>
        <strain evidence="5">LRV0_1</strain>
    </source>
</reference>
<dbReference type="Gene3D" id="3.30.70.330">
    <property type="match status" value="1"/>
</dbReference>
<keyword evidence="2 3" id="KW-0694">RNA-binding</keyword>
<dbReference type="InterPro" id="IPR035979">
    <property type="entry name" value="RBD_domain_sf"/>
</dbReference>
<keyword evidence="1" id="KW-0677">Repeat</keyword>
<dbReference type="PROSITE" id="PS50102">
    <property type="entry name" value="RRM"/>
    <property type="match status" value="1"/>
</dbReference>
<dbReference type="Pfam" id="PF00076">
    <property type="entry name" value="RRM_1"/>
    <property type="match status" value="1"/>
</dbReference>
<name>A0ABQ9Z4Q8_9CRUS</name>
<feature type="domain" description="RRM" evidence="4">
    <location>
        <begin position="57"/>
        <end position="97"/>
    </location>
</feature>
<evidence type="ECO:0000256" key="3">
    <source>
        <dbReference type="PROSITE-ProRule" id="PRU00176"/>
    </source>
</evidence>
<evidence type="ECO:0000313" key="6">
    <source>
        <dbReference type="Proteomes" id="UP001234178"/>
    </source>
</evidence>
<evidence type="ECO:0000256" key="1">
    <source>
        <dbReference type="ARBA" id="ARBA00022737"/>
    </source>
</evidence>
<comment type="caution">
    <text evidence="5">The sequence shown here is derived from an EMBL/GenBank/DDBJ whole genome shotgun (WGS) entry which is preliminary data.</text>
</comment>